<gene>
    <name evidence="4" type="ORF">BGZ99_007327</name>
</gene>
<dbReference type="OrthoDB" id="2396933at2759"/>
<evidence type="ECO:0000256" key="2">
    <source>
        <dbReference type="ARBA" id="ARBA00022842"/>
    </source>
</evidence>
<dbReference type="EMBL" id="JAAAIP010000523">
    <property type="protein sequence ID" value="KAG0315664.1"/>
    <property type="molecule type" value="Genomic_DNA"/>
</dbReference>
<evidence type="ECO:0000256" key="3">
    <source>
        <dbReference type="SAM" id="MobiDB-lite"/>
    </source>
</evidence>
<dbReference type="InterPro" id="IPR029060">
    <property type="entry name" value="PIN-like_dom_sf"/>
</dbReference>
<dbReference type="PANTHER" id="PTHR11081:SF9">
    <property type="entry name" value="FLAP ENDONUCLEASE 1"/>
    <property type="match status" value="1"/>
</dbReference>
<evidence type="ECO:0000313" key="4">
    <source>
        <dbReference type="EMBL" id="KAG0315664.1"/>
    </source>
</evidence>
<evidence type="ECO:0008006" key="6">
    <source>
        <dbReference type="Google" id="ProtNLM"/>
    </source>
</evidence>
<name>A0A9P6RCF7_9FUNG</name>
<protein>
    <recommendedName>
        <fullName evidence="6">XPG-I domain-containing protein</fullName>
    </recommendedName>
</protein>
<sequence length="1088" mass="123436">MGIGGLWPHLRKKGYWAQVLHAPLAALAKLTERAKQRVDVQGTIYSTIRYAYSTWTVYDYKAHAIVERRLRQFASPSTSILYVDGDPAQEKNETHQARADIRLKALSTAAVSADHLLDLVQRGQRIRKQHFVAVEDNLRKAFEWPPTAREGLIKYLRSQHWYVVECPTEADVEIGRVCGPNDIVVSGDSDLIMYKKVHEVWRPWSKGRFLQYHIDDILKTLDLCQAQWATLGIVSAYDYNKNIHGLGIASNFNIVKDLKGSAYLRSDQVVVKNSDPNKFETAFKVFVLCQQSPVIKGAQGRHAIMGDDSDKIQQHQTRKFNRYRCIDRPPPHPQRCPPNPASADDRDSRITTMPKVLQPRPRYSFKRRTKRVFHDPPDAMKRYKWKPYRDHAKSSTDAIPLKKREKSLGIKPPLTSDKKIDILRAMSWEHPTSTLSMGTLTSSVKKVVTDTNMVSDIMHCLRQAVQVASEVKRLGQKVIGLYLESIFVKGLFQESDRAFLDHLCKRVDLKSFDGNEDEDGATEELDSVDDDLTDGSEWDQYLGMFLRYLLRGENPRKTALGAVCRSFISRLESLGIKFDAPRNPLCLPSGPVTRSVVKQLDVEFKNHFRNGTKALYKKLQEKQDKGIIPKEMALEIRGDRAAIENFFTLNAIDGNSRKLIPVSTQKHGFVTFTETEMAIFFWKKASLKTKLQELAGPTFSATRPENLSRDDCCRIWLSGQGPGRLIEELIIVIDPQGLTSRQKGKAGYSAAIRVKSLQQLRDQVNVLRQPGFDPRHYSDKGYVLRGSIRTNGFRFSLLAFKIRELQSVRYQRYPAHLLPPRLLSTTGGTDSFLTEVRNVIRSQQDIQNLFGCPPDLIKILSIDLGHACLVSSHLLLPEPDRLGDDQQQPKEYNHLAVKTKAVYQPILKLRSWMNMAKHRLLEDVPSATRSEAEQPSSAQIQSVSIDGSDVGDNEVAGLIPYTGLPESDDKDNKISINSIESLMPALRGRHANISAYFAYLQTCHDHLDSFYNGDKYQFQRHKWDAEKAMEEEFSRVTNSLLHAVGGSIGAKRDPDNKVVIAIGMAKFDWNKGLTSLDTSFRSYFINKV</sequence>
<evidence type="ECO:0000313" key="5">
    <source>
        <dbReference type="Proteomes" id="UP000738325"/>
    </source>
</evidence>
<dbReference type="Proteomes" id="UP000738325">
    <property type="component" value="Unassembled WGS sequence"/>
</dbReference>
<dbReference type="SUPFAM" id="SSF88723">
    <property type="entry name" value="PIN domain-like"/>
    <property type="match status" value="1"/>
</dbReference>
<proteinExistence type="predicted"/>
<dbReference type="PANTHER" id="PTHR11081">
    <property type="entry name" value="FLAP ENDONUCLEASE FAMILY MEMBER"/>
    <property type="match status" value="1"/>
</dbReference>
<feature type="compositionally biased region" description="Polar residues" evidence="3">
    <location>
        <begin position="927"/>
        <end position="945"/>
    </location>
</feature>
<comment type="caution">
    <text evidence="4">The sequence shown here is derived from an EMBL/GenBank/DDBJ whole genome shotgun (WGS) entry which is preliminary data.</text>
</comment>
<feature type="region of interest" description="Disordered" evidence="3">
    <location>
        <begin position="324"/>
        <end position="347"/>
    </location>
</feature>
<keyword evidence="2" id="KW-0460">Magnesium</keyword>
<organism evidence="4 5">
    <name type="scientific">Dissophora globulifera</name>
    <dbReference type="NCBI Taxonomy" id="979702"/>
    <lineage>
        <taxon>Eukaryota</taxon>
        <taxon>Fungi</taxon>
        <taxon>Fungi incertae sedis</taxon>
        <taxon>Mucoromycota</taxon>
        <taxon>Mortierellomycotina</taxon>
        <taxon>Mortierellomycetes</taxon>
        <taxon>Mortierellales</taxon>
        <taxon>Mortierellaceae</taxon>
        <taxon>Dissophora</taxon>
    </lineage>
</organism>
<dbReference type="AlphaFoldDB" id="A0A9P6RCF7"/>
<accession>A0A9P6RCF7</accession>
<dbReference type="Gene3D" id="3.40.50.1010">
    <property type="entry name" value="5'-nuclease"/>
    <property type="match status" value="1"/>
</dbReference>
<keyword evidence="5" id="KW-1185">Reference proteome</keyword>
<reference evidence="4" key="1">
    <citation type="journal article" date="2020" name="Fungal Divers.">
        <title>Resolving the Mortierellaceae phylogeny through synthesis of multi-gene phylogenetics and phylogenomics.</title>
        <authorList>
            <person name="Vandepol N."/>
            <person name="Liber J."/>
            <person name="Desiro A."/>
            <person name="Na H."/>
            <person name="Kennedy M."/>
            <person name="Barry K."/>
            <person name="Grigoriev I.V."/>
            <person name="Miller A.N."/>
            <person name="O'Donnell K."/>
            <person name="Stajich J.E."/>
            <person name="Bonito G."/>
        </authorList>
    </citation>
    <scope>NUCLEOTIDE SEQUENCE</scope>
    <source>
        <strain evidence="4">REB-010B</strain>
    </source>
</reference>
<dbReference type="GO" id="GO:0017108">
    <property type="term" value="F:5'-flap endonuclease activity"/>
    <property type="evidence" value="ECO:0007669"/>
    <property type="project" value="TreeGrafter"/>
</dbReference>
<feature type="region of interest" description="Disordered" evidence="3">
    <location>
        <begin position="925"/>
        <end position="949"/>
    </location>
</feature>
<dbReference type="GO" id="GO:0046872">
    <property type="term" value="F:metal ion binding"/>
    <property type="evidence" value="ECO:0007669"/>
    <property type="project" value="UniProtKB-KW"/>
</dbReference>
<dbReference type="InterPro" id="IPR006084">
    <property type="entry name" value="XPG/Rad2"/>
</dbReference>
<feature type="compositionally biased region" description="Pro residues" evidence="3">
    <location>
        <begin position="331"/>
        <end position="340"/>
    </location>
</feature>
<evidence type="ECO:0000256" key="1">
    <source>
        <dbReference type="ARBA" id="ARBA00022723"/>
    </source>
</evidence>
<keyword evidence="1" id="KW-0479">Metal-binding</keyword>